<dbReference type="AlphaFoldDB" id="A0A8C7CRS8"/>
<dbReference type="SUPFAM" id="SSF50729">
    <property type="entry name" value="PH domain-like"/>
    <property type="match status" value="1"/>
</dbReference>
<dbReference type="InterPro" id="IPR011993">
    <property type="entry name" value="PH-like_dom_sf"/>
</dbReference>
<dbReference type="Ensembl" id="ENSOKIT00005008591.1">
    <property type="protein sequence ID" value="ENSOKIP00005008073.1"/>
    <property type="gene ID" value="ENSOKIG00005003626.1"/>
</dbReference>
<name>A0A8C7CRS8_ONCKI</name>
<dbReference type="PANTHER" id="PTHR15126:SF4">
    <property type="entry name" value="SH3 DOMAIN-BINDING PROTEIN 2"/>
    <property type="match status" value="1"/>
</dbReference>
<dbReference type="InterPro" id="IPR035848">
    <property type="entry name" value="SH3BP2"/>
</dbReference>
<protein>
    <recommendedName>
        <fullName evidence="2">PH domain-containing protein</fullName>
    </recommendedName>
</protein>
<dbReference type="GeneTree" id="ENSGT00390000002216"/>
<dbReference type="Pfam" id="PF00169">
    <property type="entry name" value="PH"/>
    <property type="match status" value="1"/>
</dbReference>
<reference evidence="3" key="2">
    <citation type="submission" date="2025-09" db="UniProtKB">
        <authorList>
            <consortium name="Ensembl"/>
        </authorList>
    </citation>
    <scope>IDENTIFICATION</scope>
</reference>
<dbReference type="PROSITE" id="PS50003">
    <property type="entry name" value="PH_DOMAIN"/>
    <property type="match status" value="1"/>
</dbReference>
<evidence type="ECO:0000313" key="3">
    <source>
        <dbReference type="Ensembl" id="ENSOKIP00005008073.1"/>
    </source>
</evidence>
<dbReference type="SMART" id="SM00233">
    <property type="entry name" value="PH"/>
    <property type="match status" value="1"/>
</dbReference>
<reference evidence="3" key="1">
    <citation type="submission" date="2025-08" db="UniProtKB">
        <authorList>
            <consortium name="Ensembl"/>
        </authorList>
    </citation>
    <scope>IDENTIFICATION</scope>
</reference>
<dbReference type="PANTHER" id="PTHR15126">
    <property type="entry name" value="SH3-BINDING"/>
    <property type="match status" value="1"/>
</dbReference>
<keyword evidence="4" id="KW-1185">Reference proteome</keyword>
<sequence length="181" mass="20598">SPQGELSSSDPQETNEQEVSSEISWPIPMRAIGAQNLLTMPGGVCHSGYVHKKGGSQFSLMKWPLRYLIIHKGCVYYFKSSTSPAPQGAFSLNGYNRVMRAAEETTSSNVFPFKIVHFSKKHRTWYFSAASEDERRVRGTTYRLRTSHIPSNSTYIINYLHIYIYNKFIRVNCTSDCSPNK</sequence>
<proteinExistence type="predicted"/>
<dbReference type="GO" id="GO:0017124">
    <property type="term" value="F:SH3 domain binding"/>
    <property type="evidence" value="ECO:0007669"/>
    <property type="project" value="TreeGrafter"/>
</dbReference>
<dbReference type="Gene3D" id="2.30.29.30">
    <property type="entry name" value="Pleckstrin-homology domain (PH domain)/Phosphotyrosine-binding domain (PTB)"/>
    <property type="match status" value="1"/>
</dbReference>
<feature type="domain" description="PH" evidence="2">
    <location>
        <begin position="43"/>
        <end position="147"/>
    </location>
</feature>
<dbReference type="FunFam" id="2.30.29.30:FF:000147">
    <property type="entry name" value="SH3 domain-binding protein 2 isoform X2"/>
    <property type="match status" value="1"/>
</dbReference>
<dbReference type="InterPro" id="IPR001849">
    <property type="entry name" value="PH_domain"/>
</dbReference>
<feature type="region of interest" description="Disordered" evidence="1">
    <location>
        <begin position="1"/>
        <end position="21"/>
    </location>
</feature>
<evidence type="ECO:0000259" key="2">
    <source>
        <dbReference type="PROSITE" id="PS50003"/>
    </source>
</evidence>
<dbReference type="Proteomes" id="UP000694557">
    <property type="component" value="Unassembled WGS sequence"/>
</dbReference>
<dbReference type="GO" id="GO:0007165">
    <property type="term" value="P:signal transduction"/>
    <property type="evidence" value="ECO:0007669"/>
    <property type="project" value="InterPro"/>
</dbReference>
<evidence type="ECO:0000313" key="4">
    <source>
        <dbReference type="Proteomes" id="UP000694557"/>
    </source>
</evidence>
<dbReference type="CDD" id="cd13308">
    <property type="entry name" value="PH_3BP2"/>
    <property type="match status" value="1"/>
</dbReference>
<organism evidence="3 4">
    <name type="scientific">Oncorhynchus kisutch</name>
    <name type="common">Coho salmon</name>
    <name type="synonym">Salmo kisutch</name>
    <dbReference type="NCBI Taxonomy" id="8019"/>
    <lineage>
        <taxon>Eukaryota</taxon>
        <taxon>Metazoa</taxon>
        <taxon>Chordata</taxon>
        <taxon>Craniata</taxon>
        <taxon>Vertebrata</taxon>
        <taxon>Euteleostomi</taxon>
        <taxon>Actinopterygii</taxon>
        <taxon>Neopterygii</taxon>
        <taxon>Teleostei</taxon>
        <taxon>Protacanthopterygii</taxon>
        <taxon>Salmoniformes</taxon>
        <taxon>Salmonidae</taxon>
        <taxon>Salmoninae</taxon>
        <taxon>Oncorhynchus</taxon>
    </lineage>
</organism>
<accession>A0A8C7CRS8</accession>
<evidence type="ECO:0000256" key="1">
    <source>
        <dbReference type="SAM" id="MobiDB-lite"/>
    </source>
</evidence>